<keyword evidence="1" id="KW-0472">Membrane</keyword>
<accession>A0ABV0SBI9</accession>
<evidence type="ECO:0000256" key="1">
    <source>
        <dbReference type="SAM" id="Phobius"/>
    </source>
</evidence>
<keyword evidence="3" id="KW-1185">Reference proteome</keyword>
<evidence type="ECO:0000313" key="3">
    <source>
        <dbReference type="Proteomes" id="UP001434883"/>
    </source>
</evidence>
<feature type="transmembrane region" description="Helical" evidence="1">
    <location>
        <begin position="20"/>
        <end position="42"/>
    </location>
</feature>
<gene>
    <name evidence="2" type="ORF">XENOCAPTIV_026106</name>
</gene>
<sequence>MSPYYCLFYRTCLISLDFNLTIATSLFLCFSAILLIAIGYIASHLSSEEFVMQSHDSMGLGIQHKPNHPPSTTMQTAGTRNLGRHVWFALCVIATNLHCNLLFREKSSCENFSKQVGEFWQLF</sequence>
<proteinExistence type="predicted"/>
<keyword evidence="1" id="KW-0812">Transmembrane</keyword>
<comment type="caution">
    <text evidence="2">The sequence shown here is derived from an EMBL/GenBank/DDBJ whole genome shotgun (WGS) entry which is preliminary data.</text>
</comment>
<reference evidence="2 3" key="1">
    <citation type="submission" date="2021-06" db="EMBL/GenBank/DDBJ databases">
        <authorList>
            <person name="Palmer J.M."/>
        </authorList>
    </citation>
    <scope>NUCLEOTIDE SEQUENCE [LARGE SCALE GENOMIC DNA]</scope>
    <source>
        <strain evidence="2 3">XC_2019</strain>
        <tissue evidence="2">Muscle</tissue>
    </source>
</reference>
<dbReference type="EMBL" id="JAHRIN010076262">
    <property type="protein sequence ID" value="MEQ2217922.1"/>
    <property type="molecule type" value="Genomic_DNA"/>
</dbReference>
<organism evidence="2 3">
    <name type="scientific">Xenoophorus captivus</name>
    <dbReference type="NCBI Taxonomy" id="1517983"/>
    <lineage>
        <taxon>Eukaryota</taxon>
        <taxon>Metazoa</taxon>
        <taxon>Chordata</taxon>
        <taxon>Craniata</taxon>
        <taxon>Vertebrata</taxon>
        <taxon>Euteleostomi</taxon>
        <taxon>Actinopterygii</taxon>
        <taxon>Neopterygii</taxon>
        <taxon>Teleostei</taxon>
        <taxon>Neoteleostei</taxon>
        <taxon>Acanthomorphata</taxon>
        <taxon>Ovalentaria</taxon>
        <taxon>Atherinomorphae</taxon>
        <taxon>Cyprinodontiformes</taxon>
        <taxon>Goodeidae</taxon>
        <taxon>Xenoophorus</taxon>
    </lineage>
</organism>
<protein>
    <submittedName>
        <fullName evidence="2">Uncharacterized protein</fullName>
    </submittedName>
</protein>
<dbReference type="Proteomes" id="UP001434883">
    <property type="component" value="Unassembled WGS sequence"/>
</dbReference>
<keyword evidence="1" id="KW-1133">Transmembrane helix</keyword>
<name>A0ABV0SBI9_9TELE</name>
<evidence type="ECO:0000313" key="2">
    <source>
        <dbReference type="EMBL" id="MEQ2217922.1"/>
    </source>
</evidence>